<accession>U7QBD2</accession>
<evidence type="ECO:0000313" key="2">
    <source>
        <dbReference type="Proteomes" id="UP000017127"/>
    </source>
</evidence>
<dbReference type="AlphaFoldDB" id="U7QBD2"/>
<comment type="caution">
    <text evidence="1">The sequence shown here is derived from an EMBL/GenBank/DDBJ whole genome shotgun (WGS) entry which is preliminary data.</text>
</comment>
<evidence type="ECO:0000313" key="1">
    <source>
        <dbReference type="EMBL" id="ERT04492.1"/>
    </source>
</evidence>
<organism evidence="1 2">
    <name type="scientific">Lyngbya aestuarii BL J</name>
    <dbReference type="NCBI Taxonomy" id="1348334"/>
    <lineage>
        <taxon>Bacteria</taxon>
        <taxon>Bacillati</taxon>
        <taxon>Cyanobacteriota</taxon>
        <taxon>Cyanophyceae</taxon>
        <taxon>Oscillatoriophycideae</taxon>
        <taxon>Oscillatoriales</taxon>
        <taxon>Microcoleaceae</taxon>
        <taxon>Lyngbya</taxon>
    </lineage>
</organism>
<gene>
    <name evidence="1" type="ORF">M595_5551</name>
</gene>
<sequence length="44" mass="5195">MSIRGYPPGFTPFFFNFSNQFDLTLYIFVSHSQKTDSRAYPLKQ</sequence>
<proteinExistence type="predicted"/>
<reference evidence="1 2" key="1">
    <citation type="journal article" date="2013" name="Front. Microbiol.">
        <title>Comparative genomic analyses of the cyanobacterium, Lyngbya aestuarii BL J, a powerful hydrogen producer.</title>
        <authorList>
            <person name="Kothari A."/>
            <person name="Vaughn M."/>
            <person name="Garcia-Pichel F."/>
        </authorList>
    </citation>
    <scope>NUCLEOTIDE SEQUENCE [LARGE SCALE GENOMIC DNA]</scope>
    <source>
        <strain evidence="1 2">BL J</strain>
    </source>
</reference>
<keyword evidence="2" id="KW-1185">Reference proteome</keyword>
<name>U7QBD2_9CYAN</name>
<dbReference type="EMBL" id="AUZM01000094">
    <property type="protein sequence ID" value="ERT04492.1"/>
    <property type="molecule type" value="Genomic_DNA"/>
</dbReference>
<protein>
    <submittedName>
        <fullName evidence="1">Uncharacterized protein</fullName>
    </submittedName>
</protein>
<dbReference type="Proteomes" id="UP000017127">
    <property type="component" value="Unassembled WGS sequence"/>
</dbReference>